<evidence type="ECO:0000313" key="3">
    <source>
        <dbReference type="EMBL" id="KAK1670145.1"/>
    </source>
</evidence>
<comment type="caution">
    <text evidence="3">The sequence shown here is derived from an EMBL/GenBank/DDBJ whole genome shotgun (WGS) entry which is preliminary data.</text>
</comment>
<feature type="region of interest" description="Disordered" evidence="1">
    <location>
        <begin position="302"/>
        <end position="352"/>
    </location>
</feature>
<keyword evidence="4" id="KW-1185">Reference proteome</keyword>
<feature type="region of interest" description="Disordered" evidence="1">
    <location>
        <begin position="1"/>
        <end position="94"/>
    </location>
</feature>
<feature type="compositionally biased region" description="Pro residues" evidence="1">
    <location>
        <begin position="229"/>
        <end position="250"/>
    </location>
</feature>
<feature type="compositionally biased region" description="Polar residues" evidence="1">
    <location>
        <begin position="338"/>
        <end position="352"/>
    </location>
</feature>
<reference evidence="3" key="1">
    <citation type="submission" date="2023-07" db="EMBL/GenBank/DDBJ databases">
        <title>A chromosome-level genome assembly of Lolium multiflorum.</title>
        <authorList>
            <person name="Chen Y."/>
            <person name="Copetti D."/>
            <person name="Kolliker R."/>
            <person name="Studer B."/>
        </authorList>
    </citation>
    <scope>NUCLEOTIDE SEQUENCE</scope>
    <source>
        <strain evidence="3">02402/16</strain>
        <tissue evidence="3">Leaf</tissue>
    </source>
</reference>
<evidence type="ECO:0000313" key="4">
    <source>
        <dbReference type="Proteomes" id="UP001231189"/>
    </source>
</evidence>
<organism evidence="3 4">
    <name type="scientific">Lolium multiflorum</name>
    <name type="common">Italian ryegrass</name>
    <name type="synonym">Lolium perenne subsp. multiflorum</name>
    <dbReference type="NCBI Taxonomy" id="4521"/>
    <lineage>
        <taxon>Eukaryota</taxon>
        <taxon>Viridiplantae</taxon>
        <taxon>Streptophyta</taxon>
        <taxon>Embryophyta</taxon>
        <taxon>Tracheophyta</taxon>
        <taxon>Spermatophyta</taxon>
        <taxon>Magnoliopsida</taxon>
        <taxon>Liliopsida</taxon>
        <taxon>Poales</taxon>
        <taxon>Poaceae</taxon>
        <taxon>BOP clade</taxon>
        <taxon>Pooideae</taxon>
        <taxon>Poodae</taxon>
        <taxon>Poeae</taxon>
        <taxon>Poeae Chloroplast Group 2 (Poeae type)</taxon>
        <taxon>Loliodinae</taxon>
        <taxon>Loliinae</taxon>
        <taxon>Lolium</taxon>
    </lineage>
</organism>
<evidence type="ECO:0000259" key="2">
    <source>
        <dbReference type="Pfam" id="PF00098"/>
    </source>
</evidence>
<dbReference type="GO" id="GO:0008270">
    <property type="term" value="F:zinc ion binding"/>
    <property type="evidence" value="ECO:0007669"/>
    <property type="project" value="InterPro"/>
</dbReference>
<dbReference type="EMBL" id="JAUUTY010000003">
    <property type="protein sequence ID" value="KAK1670145.1"/>
    <property type="molecule type" value="Genomic_DNA"/>
</dbReference>
<feature type="domain" description="CCHC-type" evidence="2">
    <location>
        <begin position="107"/>
        <end position="121"/>
    </location>
</feature>
<gene>
    <name evidence="3" type="ORF">QYE76_058304</name>
</gene>
<accession>A0AAD8T691</accession>
<dbReference type="GO" id="GO:0003676">
    <property type="term" value="F:nucleic acid binding"/>
    <property type="evidence" value="ECO:0007669"/>
    <property type="project" value="InterPro"/>
</dbReference>
<dbReference type="AlphaFoldDB" id="A0AAD8T691"/>
<feature type="compositionally biased region" description="Polar residues" evidence="1">
    <location>
        <begin position="19"/>
        <end position="35"/>
    </location>
</feature>
<name>A0AAD8T691_LOLMU</name>
<dbReference type="Proteomes" id="UP001231189">
    <property type="component" value="Unassembled WGS sequence"/>
</dbReference>
<proteinExistence type="predicted"/>
<feature type="compositionally biased region" description="Low complexity" evidence="1">
    <location>
        <begin position="53"/>
        <end position="86"/>
    </location>
</feature>
<protein>
    <recommendedName>
        <fullName evidence="2">CCHC-type domain-containing protein</fullName>
    </recommendedName>
</protein>
<feature type="region of interest" description="Disordered" evidence="1">
    <location>
        <begin position="227"/>
        <end position="254"/>
    </location>
</feature>
<evidence type="ECO:0000256" key="1">
    <source>
        <dbReference type="SAM" id="MobiDB-lite"/>
    </source>
</evidence>
<sequence>MEGKLHQANENRKRRMMNQHGSSNTQKYRNNSSGGYTPKYNKPPAQNYRPNYTNNHGGPPKPGGNNNNPNNNNNGNNNNNNHNTGPRTGSNAVPVANKQDKTTITSYECGVVGHYSKECPKRLAKLVGNTAAPVQNQCRFAARKNPNNNGRYYNMTATEAQEAPQNMPKSAIVSARQDVPHLASTRDSLAVLSPTSPCSLLPLCLAGDAVSLSICCTPPGHLATYKRSAPPPPLSTPSNFPPSSEPPRPLYMPHCAAPPANCHLAAREPPQSNPTLPSTPGAPATIVEFAVVDTVALHQRHRSPTSQLAVDPLPPPLQPSLLLDEDDASPPSDPPLIQRSSAPRTVSVSKAH</sequence>
<dbReference type="InterPro" id="IPR001878">
    <property type="entry name" value="Znf_CCHC"/>
</dbReference>
<feature type="compositionally biased region" description="Basic and acidic residues" evidence="1">
    <location>
        <begin position="1"/>
        <end position="11"/>
    </location>
</feature>
<dbReference type="Pfam" id="PF00098">
    <property type="entry name" value="zf-CCHC"/>
    <property type="match status" value="1"/>
</dbReference>